<dbReference type="InterPro" id="IPR055411">
    <property type="entry name" value="LRR_FXL15/At3g58940/PEG3-like"/>
</dbReference>
<dbReference type="KEGG" id="bbel:109488202"/>
<evidence type="ECO:0000313" key="5">
    <source>
        <dbReference type="RefSeq" id="XP_019647942.1"/>
    </source>
</evidence>
<dbReference type="PANTHER" id="PTHR13318:SF152">
    <property type="entry name" value="F-BOX_LRR-REPEAT PROTEIN 4"/>
    <property type="match status" value="1"/>
</dbReference>
<dbReference type="Gene3D" id="1.20.1280.50">
    <property type="match status" value="1"/>
</dbReference>
<dbReference type="SUPFAM" id="SSF52047">
    <property type="entry name" value="RNI-like"/>
    <property type="match status" value="1"/>
</dbReference>
<dbReference type="Gene3D" id="3.80.10.10">
    <property type="entry name" value="Ribonuclease Inhibitor"/>
    <property type="match status" value="2"/>
</dbReference>
<dbReference type="InterPro" id="IPR006553">
    <property type="entry name" value="Leu-rich_rpt_Cys-con_subtyp"/>
</dbReference>
<dbReference type="Pfam" id="PF12937">
    <property type="entry name" value="F-box-like"/>
    <property type="match status" value="1"/>
</dbReference>
<dbReference type="OrthoDB" id="2153609at2759"/>
<dbReference type="SUPFAM" id="SSF81383">
    <property type="entry name" value="F-box domain"/>
    <property type="match status" value="1"/>
</dbReference>
<dbReference type="GeneID" id="109488202"/>
<evidence type="ECO:0000256" key="1">
    <source>
        <dbReference type="ARBA" id="ARBA00022786"/>
    </source>
</evidence>
<name>A0A6P5AY19_BRABE</name>
<dbReference type="GO" id="GO:0019005">
    <property type="term" value="C:SCF ubiquitin ligase complex"/>
    <property type="evidence" value="ECO:0007669"/>
    <property type="project" value="TreeGrafter"/>
</dbReference>
<keyword evidence="4" id="KW-1185">Reference proteome</keyword>
<dbReference type="FunFam" id="3.80.10.10:FF:002849">
    <property type="entry name" value="Predicted protein"/>
    <property type="match status" value="1"/>
</dbReference>
<keyword evidence="1" id="KW-0833">Ubl conjugation pathway</keyword>
<dbReference type="PANTHER" id="PTHR13318">
    <property type="entry name" value="PARTNER OF PAIRED, ISOFORM B-RELATED"/>
    <property type="match status" value="1"/>
</dbReference>
<organism evidence="4 5">
    <name type="scientific">Branchiostoma belcheri</name>
    <name type="common">Amphioxus</name>
    <dbReference type="NCBI Taxonomy" id="7741"/>
    <lineage>
        <taxon>Eukaryota</taxon>
        <taxon>Metazoa</taxon>
        <taxon>Chordata</taxon>
        <taxon>Cephalochordata</taxon>
        <taxon>Leptocardii</taxon>
        <taxon>Amphioxiformes</taxon>
        <taxon>Branchiostomatidae</taxon>
        <taxon>Branchiostoma</taxon>
    </lineage>
</organism>
<dbReference type="CDD" id="cd22117">
    <property type="entry name" value="F-box_FBXL4"/>
    <property type="match status" value="1"/>
</dbReference>
<dbReference type="Proteomes" id="UP000515135">
    <property type="component" value="Unplaced"/>
</dbReference>
<dbReference type="InterPro" id="IPR032675">
    <property type="entry name" value="LRR_dom_sf"/>
</dbReference>
<evidence type="ECO:0000259" key="2">
    <source>
        <dbReference type="Pfam" id="PF12937"/>
    </source>
</evidence>
<feature type="domain" description="F-box" evidence="2">
    <location>
        <begin position="239"/>
        <end position="276"/>
    </location>
</feature>
<dbReference type="FunFam" id="3.80.10.10:FF:000152">
    <property type="entry name" value="F-box/LRR-repeat protein 4 isoform X1"/>
    <property type="match status" value="1"/>
</dbReference>
<evidence type="ECO:0000259" key="3">
    <source>
        <dbReference type="Pfam" id="PF24758"/>
    </source>
</evidence>
<dbReference type="SMART" id="SM00367">
    <property type="entry name" value="LRR_CC"/>
    <property type="match status" value="6"/>
</dbReference>
<protein>
    <submittedName>
        <fullName evidence="5">F-box/LRR-repeat protein 4-like</fullName>
    </submittedName>
</protein>
<dbReference type="RefSeq" id="XP_019647942.1">
    <property type="nucleotide sequence ID" value="XM_019792383.1"/>
</dbReference>
<dbReference type="AlphaFoldDB" id="A0A6P5AY19"/>
<proteinExistence type="predicted"/>
<dbReference type="InterPro" id="IPR001810">
    <property type="entry name" value="F-box_dom"/>
</dbReference>
<sequence>MNEEDVKAGYVHQYAIEVVDFSSQYGYDGSMSYVASNLSGPPNVYPGYGDFTQACVFRTYGPWWKCCPSARKPINRSPITFRSQDYIELLFEERVYPSRIDIFETYNPGSIVKILACNTSPKDFAELDPPEEVEWVTLWSGQPEGLPARPREFSPPLKPCPFATNLIRLEVNQKLLEYYTELDAVKLYGVLECKELQNSPALPSRHVYPDPGISATQKMLRDLMLVDKKSSPGNNGYFDMLPSEVIQLILSYLDMPSLCNAALSCSFLMHHCYDPLQYTGLDLQPYWSQVDDYVLKCLQIRCSHLQQLSLSWCGRYDMIKGPTFIKFLEHCGSELTCLRLSCSRFLYADCLRAIGLNCPLLQELDLSSCTYLHDTAFQQVANFTSLRRLNLYRTSVTGSTVRSIIRSNPGLEYLNLGGCKSCDGMDDVAIDLAQHCPQLKAVDFWRCRSLTNIGLRALASGCSLLLELDLGWCPELRSNTGCFVYLAQSCHLLRKLFVTANRTVSDNDLFALAKHCRDLEQLDILGTRMVSPDGALAVLNSCKKLSFFDVSFCPLLDFAMIYKWKMAFPDVALRKSFQNT</sequence>
<gene>
    <name evidence="5" type="primary">LOC109488202</name>
</gene>
<dbReference type="GO" id="GO:0031146">
    <property type="term" value="P:SCF-dependent proteasomal ubiquitin-dependent protein catabolic process"/>
    <property type="evidence" value="ECO:0007669"/>
    <property type="project" value="TreeGrafter"/>
</dbReference>
<dbReference type="InterPro" id="IPR036047">
    <property type="entry name" value="F-box-like_dom_sf"/>
</dbReference>
<feature type="domain" description="F-box/LRR-repeat protein 15/At3g58940/PEG3-like LRR" evidence="3">
    <location>
        <begin position="348"/>
        <end position="447"/>
    </location>
</feature>
<evidence type="ECO:0000313" key="4">
    <source>
        <dbReference type="Proteomes" id="UP000515135"/>
    </source>
</evidence>
<dbReference type="Pfam" id="PF24758">
    <property type="entry name" value="LRR_At5g56370"/>
    <property type="match status" value="1"/>
</dbReference>
<reference evidence="5" key="1">
    <citation type="submission" date="2025-08" db="UniProtKB">
        <authorList>
            <consortium name="RefSeq"/>
        </authorList>
    </citation>
    <scope>IDENTIFICATION</scope>
    <source>
        <tissue evidence="5">Gonad</tissue>
    </source>
</reference>
<accession>A0A6P5AY19</accession>